<evidence type="ECO:0000313" key="2">
    <source>
        <dbReference type="Proteomes" id="UP000217265"/>
    </source>
</evidence>
<evidence type="ECO:0008006" key="3">
    <source>
        <dbReference type="Google" id="ProtNLM"/>
    </source>
</evidence>
<dbReference type="Proteomes" id="UP000217265">
    <property type="component" value="Chromosome"/>
</dbReference>
<dbReference type="InterPro" id="IPR003489">
    <property type="entry name" value="RHF/RaiA"/>
</dbReference>
<dbReference type="EMBL" id="CP023344">
    <property type="protein sequence ID" value="ATC65723.1"/>
    <property type="molecule type" value="Genomic_DNA"/>
</dbReference>
<reference evidence="1 2" key="1">
    <citation type="submission" date="2017-09" db="EMBL/GenBank/DDBJ databases">
        <title>Complete genome sequence of Verrucomicrobial strain HZ-65, isolated from freshwater.</title>
        <authorList>
            <person name="Choi A."/>
        </authorList>
    </citation>
    <scope>NUCLEOTIDE SEQUENCE [LARGE SCALE GENOMIC DNA]</scope>
    <source>
        <strain evidence="1 2">HZ-65</strain>
    </source>
</reference>
<dbReference type="Pfam" id="PF02482">
    <property type="entry name" value="Ribosomal_S30AE"/>
    <property type="match status" value="1"/>
</dbReference>
<protein>
    <recommendedName>
        <fullName evidence="3">Ribosomal subunit interface protein</fullName>
    </recommendedName>
</protein>
<dbReference type="SUPFAM" id="SSF69754">
    <property type="entry name" value="Ribosome binding protein Y (YfiA homologue)"/>
    <property type="match status" value="1"/>
</dbReference>
<gene>
    <name evidence="1" type="ORF">CMV30_18205</name>
</gene>
<dbReference type="AlphaFoldDB" id="A0A290QBA1"/>
<organism evidence="1 2">
    <name type="scientific">Nibricoccus aquaticus</name>
    <dbReference type="NCBI Taxonomy" id="2576891"/>
    <lineage>
        <taxon>Bacteria</taxon>
        <taxon>Pseudomonadati</taxon>
        <taxon>Verrucomicrobiota</taxon>
        <taxon>Opitutia</taxon>
        <taxon>Opitutales</taxon>
        <taxon>Opitutaceae</taxon>
        <taxon>Nibricoccus</taxon>
    </lineage>
</organism>
<sequence length="101" mass="11543">MSAKTFINVLRFELSPDTRRQIQSSVDPLFKHARPVSRVDVTIEGEYTDNTRILYNITVRAQLPDEVLFELKQGDKMLTTVQAAVIAIEERLREHSPLSST</sequence>
<dbReference type="InterPro" id="IPR036567">
    <property type="entry name" value="RHF-like"/>
</dbReference>
<evidence type="ECO:0000313" key="1">
    <source>
        <dbReference type="EMBL" id="ATC65723.1"/>
    </source>
</evidence>
<dbReference type="KEGG" id="vbh:CMV30_18205"/>
<dbReference type="Gene3D" id="3.30.160.100">
    <property type="entry name" value="Ribosome hibernation promotion factor-like"/>
    <property type="match status" value="1"/>
</dbReference>
<accession>A0A290QBA1</accession>
<name>A0A290QBA1_9BACT</name>
<proteinExistence type="predicted"/>
<keyword evidence="2" id="KW-1185">Reference proteome</keyword>
<dbReference type="RefSeq" id="WP_096057352.1">
    <property type="nucleotide sequence ID" value="NZ_CP023344.1"/>
</dbReference>